<evidence type="ECO:0000259" key="1">
    <source>
        <dbReference type="Pfam" id="PF00117"/>
    </source>
</evidence>
<dbReference type="FunFam" id="3.40.50.880:FF:000033">
    <property type="entry name" value="Glutamine amidotransferase class-I"/>
    <property type="match status" value="1"/>
</dbReference>
<dbReference type="CDD" id="cd01741">
    <property type="entry name" value="GATase1_1"/>
    <property type="match status" value="1"/>
</dbReference>
<dbReference type="GO" id="GO:0005829">
    <property type="term" value="C:cytosol"/>
    <property type="evidence" value="ECO:0007669"/>
    <property type="project" value="TreeGrafter"/>
</dbReference>
<reference evidence="2 3" key="1">
    <citation type="submission" date="2020-04" db="EMBL/GenBank/DDBJ databases">
        <title>Genome sequencing of novel species.</title>
        <authorList>
            <person name="Heo J."/>
            <person name="Kim S.-J."/>
            <person name="Kim J.-S."/>
            <person name="Hong S.-B."/>
            <person name="Kwon S.-W."/>
        </authorList>
    </citation>
    <scope>NUCLEOTIDE SEQUENCE [LARGE SCALE GENOMIC DNA]</scope>
    <source>
        <strain evidence="2 3">MFER-1</strain>
    </source>
</reference>
<dbReference type="InterPro" id="IPR044992">
    <property type="entry name" value="ChyE-like"/>
</dbReference>
<dbReference type="InterPro" id="IPR017926">
    <property type="entry name" value="GATASE"/>
</dbReference>
<dbReference type="Proteomes" id="UP000502248">
    <property type="component" value="Chromosome"/>
</dbReference>
<dbReference type="InterPro" id="IPR029062">
    <property type="entry name" value="Class_I_gatase-like"/>
</dbReference>
<keyword evidence="3" id="KW-1185">Reference proteome</keyword>
<sequence>MKIIVFKHLSFDDDSVIASWAARQGHELQVLVPSDFVEYPAQAAFDMLVILGGPMSVYEEEQHPWLIAEKRFVRQSVDEGKPVLGICLGAQMLSEVLGGKVYRGEQKEIGWHTVRRTEEKHPIFDALPSSFVSFQWHGDTFTLPEGARRLAYSDACANQAFSYGDSVLALQFHLETTPSCIGTMLDEWKSELVEAPYIQPAGEILSQKERSEASSAMLTDILDRLAAVHETRKQELR</sequence>
<dbReference type="PANTHER" id="PTHR42695:SF5">
    <property type="entry name" value="GLUTAMINE AMIDOTRANSFERASE YLR126C-RELATED"/>
    <property type="match status" value="1"/>
</dbReference>
<dbReference type="AlphaFoldDB" id="A0A7Z2VSW8"/>
<dbReference type="Gene3D" id="3.40.50.880">
    <property type="match status" value="1"/>
</dbReference>
<proteinExistence type="predicted"/>
<dbReference type="SUPFAM" id="SSF52317">
    <property type="entry name" value="Class I glutamine amidotransferase-like"/>
    <property type="match status" value="1"/>
</dbReference>
<accession>A0A7Z2VSW8</accession>
<keyword evidence="2" id="KW-0315">Glutamine amidotransferase</keyword>
<evidence type="ECO:0000313" key="3">
    <source>
        <dbReference type="Proteomes" id="UP000502248"/>
    </source>
</evidence>
<name>A0A7Z2VSW8_9BACL</name>
<dbReference type="Pfam" id="PF00117">
    <property type="entry name" value="GATase"/>
    <property type="match status" value="1"/>
</dbReference>
<dbReference type="PROSITE" id="PS51273">
    <property type="entry name" value="GATASE_TYPE_1"/>
    <property type="match status" value="1"/>
</dbReference>
<dbReference type="EMBL" id="CP051680">
    <property type="protein sequence ID" value="QJD88365.1"/>
    <property type="molecule type" value="Genomic_DNA"/>
</dbReference>
<dbReference type="PANTHER" id="PTHR42695">
    <property type="entry name" value="GLUTAMINE AMIDOTRANSFERASE YLR126C-RELATED"/>
    <property type="match status" value="1"/>
</dbReference>
<evidence type="ECO:0000313" key="2">
    <source>
        <dbReference type="EMBL" id="QJD88365.1"/>
    </source>
</evidence>
<feature type="domain" description="Glutamine amidotransferase" evidence="1">
    <location>
        <begin position="36"/>
        <end position="181"/>
    </location>
</feature>
<gene>
    <name evidence="2" type="ORF">HH215_26800</name>
</gene>
<dbReference type="KEGG" id="cheb:HH215_26800"/>
<dbReference type="GO" id="GO:0016740">
    <property type="term" value="F:transferase activity"/>
    <property type="evidence" value="ECO:0007669"/>
    <property type="project" value="UniProtKB-KW"/>
</dbReference>
<organism evidence="2 3">
    <name type="scientific">Cohnella herbarum</name>
    <dbReference type="NCBI Taxonomy" id="2728023"/>
    <lineage>
        <taxon>Bacteria</taxon>
        <taxon>Bacillati</taxon>
        <taxon>Bacillota</taxon>
        <taxon>Bacilli</taxon>
        <taxon>Bacillales</taxon>
        <taxon>Paenibacillaceae</taxon>
        <taxon>Cohnella</taxon>
    </lineage>
</organism>
<protein>
    <submittedName>
        <fullName evidence="2">Type 1 glutamine amidotransferase</fullName>
    </submittedName>
</protein>
<keyword evidence="2" id="KW-0808">Transferase</keyword>